<proteinExistence type="predicted"/>
<feature type="transmembrane region" description="Helical" evidence="1">
    <location>
        <begin position="12"/>
        <end position="31"/>
    </location>
</feature>
<accession>A0ABQ2KN80</accession>
<organism evidence="2 3">
    <name type="scientific">Agrococcus terreus</name>
    <dbReference type="NCBI Taxonomy" id="574649"/>
    <lineage>
        <taxon>Bacteria</taxon>
        <taxon>Bacillati</taxon>
        <taxon>Actinomycetota</taxon>
        <taxon>Actinomycetes</taxon>
        <taxon>Micrococcales</taxon>
        <taxon>Microbacteriaceae</taxon>
        <taxon>Agrococcus</taxon>
    </lineage>
</organism>
<keyword evidence="1" id="KW-0472">Membrane</keyword>
<feature type="transmembrane region" description="Helical" evidence="1">
    <location>
        <begin position="43"/>
        <end position="64"/>
    </location>
</feature>
<protein>
    <submittedName>
        <fullName evidence="2">Uncharacterized protein</fullName>
    </submittedName>
</protein>
<sequence length="98" mass="10306">MLVCLPFGLMPPVWLVLAMLATMVVISRLASGSWWRSTATGPWWIAHLALTAVVLLGWIIGIALAQPLLAALPAAIALGAVAGAAAMHVWLARRGARD</sequence>
<keyword evidence="1" id="KW-0812">Transmembrane</keyword>
<keyword evidence="3" id="KW-1185">Reference proteome</keyword>
<evidence type="ECO:0000313" key="2">
    <source>
        <dbReference type="EMBL" id="GGN86402.1"/>
    </source>
</evidence>
<gene>
    <name evidence="2" type="ORF">GCM10010968_20000</name>
</gene>
<comment type="caution">
    <text evidence="2">The sequence shown here is derived from an EMBL/GenBank/DDBJ whole genome shotgun (WGS) entry which is preliminary data.</text>
</comment>
<evidence type="ECO:0000313" key="3">
    <source>
        <dbReference type="Proteomes" id="UP000626982"/>
    </source>
</evidence>
<keyword evidence="1" id="KW-1133">Transmembrane helix</keyword>
<feature type="transmembrane region" description="Helical" evidence="1">
    <location>
        <begin position="70"/>
        <end position="92"/>
    </location>
</feature>
<evidence type="ECO:0000256" key="1">
    <source>
        <dbReference type="SAM" id="Phobius"/>
    </source>
</evidence>
<name>A0ABQ2KN80_9MICO</name>
<dbReference type="Proteomes" id="UP000626982">
    <property type="component" value="Unassembled WGS sequence"/>
</dbReference>
<dbReference type="EMBL" id="BMLM01000002">
    <property type="protein sequence ID" value="GGN86402.1"/>
    <property type="molecule type" value="Genomic_DNA"/>
</dbReference>
<reference evidence="3" key="1">
    <citation type="journal article" date="2019" name="Int. J. Syst. Evol. Microbiol.">
        <title>The Global Catalogue of Microorganisms (GCM) 10K type strain sequencing project: providing services to taxonomists for standard genome sequencing and annotation.</title>
        <authorList>
            <consortium name="The Broad Institute Genomics Platform"/>
            <consortium name="The Broad Institute Genome Sequencing Center for Infectious Disease"/>
            <person name="Wu L."/>
            <person name="Ma J."/>
        </authorList>
    </citation>
    <scope>NUCLEOTIDE SEQUENCE [LARGE SCALE GENOMIC DNA]</scope>
    <source>
        <strain evidence="3">CGMCC 1.6960</strain>
    </source>
</reference>